<keyword evidence="1" id="KW-0732">Signal</keyword>
<evidence type="ECO:0000313" key="2">
    <source>
        <dbReference type="EMBL" id="MDN4518591.1"/>
    </source>
</evidence>
<evidence type="ECO:0000256" key="1">
    <source>
        <dbReference type="SAM" id="SignalP"/>
    </source>
</evidence>
<protein>
    <submittedName>
        <fullName evidence="2">Uncharacterized protein</fullName>
    </submittedName>
</protein>
<dbReference type="RefSeq" id="WP_133167786.1">
    <property type="nucleotide sequence ID" value="NZ_CP070380.1"/>
</dbReference>
<sequence length="156" mass="16530">MRDFVAGGRRSPRRNRWVVALVAACAVACSPAPAVDVPSEIHSDTAPLTKRFPAIGVPEAVAWVTWTNASRDVPGPTTYWIDAVITLHPQAAAALARDTTAEGRMPDVAEALRSAVGPGPFVTGAALNEALSTDGWTATGYLDRRRNQLVLNAVDD</sequence>
<dbReference type="Proteomes" id="UP001172687">
    <property type="component" value="Unassembled WGS sequence"/>
</dbReference>
<feature type="chain" id="PRO_5047374210" evidence="1">
    <location>
        <begin position="35"/>
        <end position="156"/>
    </location>
</feature>
<gene>
    <name evidence="2" type="ORF">QYF68_12265</name>
</gene>
<keyword evidence="3" id="KW-1185">Reference proteome</keyword>
<reference evidence="2" key="1">
    <citation type="submission" date="2023-07" db="EMBL/GenBank/DDBJ databases">
        <title>Degradation of tert-butanol by M. austroafricanum TBA100.</title>
        <authorList>
            <person name="Helbich S."/>
            <person name="Vainshtein Y."/>
        </authorList>
    </citation>
    <scope>NUCLEOTIDE SEQUENCE</scope>
    <source>
        <strain evidence="2">TBA100</strain>
    </source>
</reference>
<organism evidence="2 3">
    <name type="scientific">Mycolicibacterium austroafricanum</name>
    <name type="common">Mycobacterium austroafricanum</name>
    <dbReference type="NCBI Taxonomy" id="39687"/>
    <lineage>
        <taxon>Bacteria</taxon>
        <taxon>Bacillati</taxon>
        <taxon>Actinomycetota</taxon>
        <taxon>Actinomycetes</taxon>
        <taxon>Mycobacteriales</taxon>
        <taxon>Mycobacteriaceae</taxon>
        <taxon>Mycolicibacterium</taxon>
    </lineage>
</organism>
<evidence type="ECO:0000313" key="3">
    <source>
        <dbReference type="Proteomes" id="UP001172687"/>
    </source>
</evidence>
<feature type="signal peptide" evidence="1">
    <location>
        <begin position="1"/>
        <end position="34"/>
    </location>
</feature>
<name>A0ABT8HCU1_MYCAO</name>
<accession>A0ABT8HCU1</accession>
<dbReference type="EMBL" id="JAUHTC010000045">
    <property type="protein sequence ID" value="MDN4518591.1"/>
    <property type="molecule type" value="Genomic_DNA"/>
</dbReference>
<proteinExistence type="predicted"/>
<comment type="caution">
    <text evidence="2">The sequence shown here is derived from an EMBL/GenBank/DDBJ whole genome shotgun (WGS) entry which is preliminary data.</text>
</comment>